<proteinExistence type="predicted"/>
<protein>
    <recommendedName>
        <fullName evidence="3">Carboxypeptidase regulatory-like domain-containing protein</fullName>
    </recommendedName>
</protein>
<reference evidence="1" key="2">
    <citation type="submission" date="2020-09" db="EMBL/GenBank/DDBJ databases">
        <authorList>
            <person name="Sun Q."/>
            <person name="Zhou Y."/>
        </authorList>
    </citation>
    <scope>NUCLEOTIDE SEQUENCE</scope>
    <source>
        <strain evidence="1">CGMCC 1.12195</strain>
    </source>
</reference>
<accession>A0A917HJA5</accession>
<dbReference type="InterPro" id="IPR013783">
    <property type="entry name" value="Ig-like_fold"/>
</dbReference>
<comment type="caution">
    <text evidence="1">The sequence shown here is derived from an EMBL/GenBank/DDBJ whole genome shotgun (WGS) entry which is preliminary data.</text>
</comment>
<dbReference type="PROSITE" id="PS51257">
    <property type="entry name" value="PROKAR_LIPOPROTEIN"/>
    <property type="match status" value="1"/>
</dbReference>
<reference evidence="1" key="1">
    <citation type="journal article" date="2014" name="Int. J. Syst. Evol. Microbiol.">
        <title>Complete genome sequence of Corynebacterium casei LMG S-19264T (=DSM 44701T), isolated from a smear-ripened cheese.</title>
        <authorList>
            <consortium name="US DOE Joint Genome Institute (JGI-PGF)"/>
            <person name="Walter F."/>
            <person name="Albersmeier A."/>
            <person name="Kalinowski J."/>
            <person name="Ruckert C."/>
        </authorList>
    </citation>
    <scope>NUCLEOTIDE SEQUENCE</scope>
    <source>
        <strain evidence="1">CGMCC 1.12195</strain>
    </source>
</reference>
<evidence type="ECO:0000313" key="2">
    <source>
        <dbReference type="Proteomes" id="UP000660862"/>
    </source>
</evidence>
<dbReference type="Proteomes" id="UP000660862">
    <property type="component" value="Unassembled WGS sequence"/>
</dbReference>
<dbReference type="EMBL" id="BMER01000001">
    <property type="protein sequence ID" value="GGG80492.1"/>
    <property type="molecule type" value="Genomic_DNA"/>
</dbReference>
<sequence>MKKLVLLFVTAGILSQACERDLAFETLSITAPALEVQIEGVAQGTEYPKIDGATVEVLNSAGQSLATATTDAKGRVLFTGEQLKEKGVFTVMAQKDALSGEGTTPYLLLNDGVTLFTLTIQ</sequence>
<evidence type="ECO:0000313" key="1">
    <source>
        <dbReference type="EMBL" id="GGG80492.1"/>
    </source>
</evidence>
<gene>
    <name evidence="1" type="ORF">GCM10007415_11150</name>
</gene>
<organism evidence="1 2">
    <name type="scientific">Parapedobacter pyrenivorans</name>
    <dbReference type="NCBI Taxonomy" id="1305674"/>
    <lineage>
        <taxon>Bacteria</taxon>
        <taxon>Pseudomonadati</taxon>
        <taxon>Bacteroidota</taxon>
        <taxon>Sphingobacteriia</taxon>
        <taxon>Sphingobacteriales</taxon>
        <taxon>Sphingobacteriaceae</taxon>
        <taxon>Parapedobacter</taxon>
    </lineage>
</organism>
<evidence type="ECO:0008006" key="3">
    <source>
        <dbReference type="Google" id="ProtNLM"/>
    </source>
</evidence>
<dbReference type="RefSeq" id="WP_188504911.1">
    <property type="nucleotide sequence ID" value="NZ_BMER01000001.1"/>
</dbReference>
<dbReference type="AlphaFoldDB" id="A0A917HJA5"/>
<dbReference type="Gene3D" id="2.60.40.10">
    <property type="entry name" value="Immunoglobulins"/>
    <property type="match status" value="1"/>
</dbReference>
<name>A0A917HJA5_9SPHI</name>
<keyword evidence="2" id="KW-1185">Reference proteome</keyword>